<organism evidence="2 3">
    <name type="scientific">Daphnia magna</name>
    <dbReference type="NCBI Taxonomy" id="35525"/>
    <lineage>
        <taxon>Eukaryota</taxon>
        <taxon>Metazoa</taxon>
        <taxon>Ecdysozoa</taxon>
        <taxon>Arthropoda</taxon>
        <taxon>Crustacea</taxon>
        <taxon>Branchiopoda</taxon>
        <taxon>Diplostraca</taxon>
        <taxon>Cladocera</taxon>
        <taxon>Anomopoda</taxon>
        <taxon>Daphniidae</taxon>
        <taxon>Daphnia</taxon>
    </lineage>
</organism>
<dbReference type="EMBL" id="JAOYFB010000036">
    <property type="protein sequence ID" value="KAK4021376.1"/>
    <property type="molecule type" value="Genomic_DNA"/>
</dbReference>
<accession>A0ABR0A8C2</accession>
<reference evidence="2 3" key="1">
    <citation type="journal article" date="2023" name="Nucleic Acids Res.">
        <title>The hologenome of Daphnia magna reveals possible DNA methylation and microbiome-mediated evolution of the host genome.</title>
        <authorList>
            <person name="Chaturvedi A."/>
            <person name="Li X."/>
            <person name="Dhandapani V."/>
            <person name="Marshall H."/>
            <person name="Kissane S."/>
            <person name="Cuenca-Cambronero M."/>
            <person name="Asole G."/>
            <person name="Calvet F."/>
            <person name="Ruiz-Romero M."/>
            <person name="Marangio P."/>
            <person name="Guigo R."/>
            <person name="Rago D."/>
            <person name="Mirbahai L."/>
            <person name="Eastwood N."/>
            <person name="Colbourne J.K."/>
            <person name="Zhou J."/>
            <person name="Mallon E."/>
            <person name="Orsini L."/>
        </authorList>
    </citation>
    <scope>NUCLEOTIDE SEQUENCE [LARGE SCALE GENOMIC DNA]</scope>
    <source>
        <strain evidence="2">LRV0_1</strain>
    </source>
</reference>
<protein>
    <submittedName>
        <fullName evidence="2">Uncharacterized protein</fullName>
    </submittedName>
</protein>
<sequence length="256" mass="28186">MSVTIGFVQKLKVVLEIVLDCKAFLSANRASRKCSTGLAPVYNDIVDKFKYHCHQESWISINATSVTETLSKALKGMGEQLGKLVSSRSQTLPARQEVFVRSTLKSLEATVLQRRTLLDADTSSRGQPSRPLPIMHPACGPSIGDGTSSDTSPEHQPATGSPHELHSRTTLMAIESKLTTYLKEKWNEKRKKAGAELNVLDLEDLVTVKSMSRQHGKKSSLPTTASKSVRFDEKKPAKRQNASQTSTIGHFDRGRL</sequence>
<comment type="caution">
    <text evidence="2">The sequence shown here is derived from an EMBL/GenBank/DDBJ whole genome shotgun (WGS) entry which is preliminary data.</text>
</comment>
<evidence type="ECO:0000313" key="2">
    <source>
        <dbReference type="EMBL" id="KAK4021376.1"/>
    </source>
</evidence>
<gene>
    <name evidence="2" type="ORF">OUZ56_003293</name>
</gene>
<feature type="region of interest" description="Disordered" evidence="1">
    <location>
        <begin position="118"/>
        <end position="169"/>
    </location>
</feature>
<evidence type="ECO:0000313" key="3">
    <source>
        <dbReference type="Proteomes" id="UP001234178"/>
    </source>
</evidence>
<keyword evidence="3" id="KW-1185">Reference proteome</keyword>
<proteinExistence type="predicted"/>
<name>A0ABR0A8C2_9CRUS</name>
<evidence type="ECO:0000256" key="1">
    <source>
        <dbReference type="SAM" id="MobiDB-lite"/>
    </source>
</evidence>
<feature type="region of interest" description="Disordered" evidence="1">
    <location>
        <begin position="210"/>
        <end position="256"/>
    </location>
</feature>
<dbReference type="Proteomes" id="UP001234178">
    <property type="component" value="Unassembled WGS sequence"/>
</dbReference>